<feature type="compositionally biased region" description="Basic and acidic residues" evidence="1">
    <location>
        <begin position="250"/>
        <end position="270"/>
    </location>
</feature>
<dbReference type="EMBL" id="QDEB01092579">
    <property type="protein sequence ID" value="RZC33035.1"/>
    <property type="molecule type" value="Genomic_DNA"/>
</dbReference>
<feature type="compositionally biased region" description="Basic and acidic residues" evidence="1">
    <location>
        <begin position="285"/>
        <end position="318"/>
    </location>
</feature>
<organism evidence="3 4">
    <name type="scientific">Asbolus verrucosus</name>
    <name type="common">Desert ironclad beetle</name>
    <dbReference type="NCBI Taxonomy" id="1661398"/>
    <lineage>
        <taxon>Eukaryota</taxon>
        <taxon>Metazoa</taxon>
        <taxon>Ecdysozoa</taxon>
        <taxon>Arthropoda</taxon>
        <taxon>Hexapoda</taxon>
        <taxon>Insecta</taxon>
        <taxon>Pterygota</taxon>
        <taxon>Neoptera</taxon>
        <taxon>Endopterygota</taxon>
        <taxon>Coleoptera</taxon>
        <taxon>Polyphaga</taxon>
        <taxon>Cucujiformia</taxon>
        <taxon>Tenebrionidae</taxon>
        <taxon>Pimeliinae</taxon>
        <taxon>Asbolus</taxon>
    </lineage>
</organism>
<sequence>MRVKVAVLLACTCAILTTKRVTCAAIKAPLDIISLDDLSQGDRAFLDYIDSSSRSKRSGEDAIHSLKASIGQGIKSKLGLIAKGSASAVSHLSSGSSGGGHSYHHHYPETYDHKSFDFWSLKKSILNTLLQAVKAIKGGVIAIKGQLIKGSGYLISAKGKLISAKGEAITDLGKKIATSAVLSHPHQGYSGAHSDYHHYHHSGPGGYGSPSAPGPEYDVPEHFHHHPHSHEDKPDADHSGILILKKIPSHSERGHSSHQPAEHKVPDFKPIKHSGPGLGEPGYFDDDHDHDHDHDHSSHSSHEDYHHSSHESDHDSSHEYLPPSTHSDAGDHPKPSSYGSPFEEAPSFLNLHEYASESKTALSQAAKPTPQQPEPIKKPEEVKEQSTIKYDEIRPLPTAFSNTGFDSSAFLNVYNKPDLFVGTLSDKPNVAFPPYESVTVTAIPLLKSPSQNIASSAQYGGFDNFGGGNNVKYLAPPAVGPQVFPTGDAFSSFNYPANPPVLKQHSGFLDSIPSSARKVPLKRPPRKTTRKHKKPPTYDVIRSVAFQLGPNGPKRL</sequence>
<dbReference type="Proteomes" id="UP000292052">
    <property type="component" value="Unassembled WGS sequence"/>
</dbReference>
<feature type="region of interest" description="Disordered" evidence="1">
    <location>
        <begin position="513"/>
        <end position="540"/>
    </location>
</feature>
<proteinExistence type="predicted"/>
<evidence type="ECO:0000256" key="1">
    <source>
        <dbReference type="SAM" id="MobiDB-lite"/>
    </source>
</evidence>
<name>A0A482VJR4_ASBVE</name>
<feature type="compositionally biased region" description="Basic residues" evidence="1">
    <location>
        <begin position="519"/>
        <end position="535"/>
    </location>
</feature>
<evidence type="ECO:0000313" key="4">
    <source>
        <dbReference type="Proteomes" id="UP000292052"/>
    </source>
</evidence>
<dbReference type="OrthoDB" id="8195535at2759"/>
<protein>
    <submittedName>
        <fullName evidence="3">Uncharacterized protein</fullName>
    </submittedName>
</protein>
<keyword evidence="4" id="KW-1185">Reference proteome</keyword>
<gene>
    <name evidence="3" type="ORF">BDFB_006808</name>
</gene>
<feature type="region of interest" description="Disordered" evidence="1">
    <location>
        <begin position="250"/>
        <end position="344"/>
    </location>
</feature>
<evidence type="ECO:0000313" key="3">
    <source>
        <dbReference type="EMBL" id="RZC33035.1"/>
    </source>
</evidence>
<comment type="caution">
    <text evidence="3">The sequence shown here is derived from an EMBL/GenBank/DDBJ whole genome shotgun (WGS) entry which is preliminary data.</text>
</comment>
<feature type="region of interest" description="Disordered" evidence="1">
    <location>
        <begin position="188"/>
        <end position="236"/>
    </location>
</feature>
<reference evidence="3 4" key="1">
    <citation type="submission" date="2017-03" db="EMBL/GenBank/DDBJ databases">
        <title>Genome of the blue death feigning beetle - Asbolus verrucosus.</title>
        <authorList>
            <person name="Rider S.D."/>
        </authorList>
    </citation>
    <scope>NUCLEOTIDE SEQUENCE [LARGE SCALE GENOMIC DNA]</scope>
    <source>
        <strain evidence="3">Butters</strain>
        <tissue evidence="3">Head and leg muscle</tissue>
    </source>
</reference>
<keyword evidence="2" id="KW-0732">Signal</keyword>
<feature type="signal peptide" evidence="2">
    <location>
        <begin position="1"/>
        <end position="23"/>
    </location>
</feature>
<evidence type="ECO:0000256" key="2">
    <source>
        <dbReference type="SAM" id="SignalP"/>
    </source>
</evidence>
<feature type="chain" id="PRO_5019849744" evidence="2">
    <location>
        <begin position="24"/>
        <end position="556"/>
    </location>
</feature>
<feature type="compositionally biased region" description="Basic and acidic residues" evidence="1">
    <location>
        <begin position="375"/>
        <end position="386"/>
    </location>
</feature>
<accession>A0A482VJR4</accession>
<dbReference type="AlphaFoldDB" id="A0A482VJR4"/>
<feature type="region of interest" description="Disordered" evidence="1">
    <location>
        <begin position="359"/>
        <end position="386"/>
    </location>
</feature>